<dbReference type="SUPFAM" id="SSF52317">
    <property type="entry name" value="Class I glutamine amidotransferase-like"/>
    <property type="match status" value="1"/>
</dbReference>
<dbReference type="InterPro" id="IPR044668">
    <property type="entry name" value="PuuD-like"/>
</dbReference>
<evidence type="ECO:0000313" key="2">
    <source>
        <dbReference type="Proteomes" id="UP000243451"/>
    </source>
</evidence>
<dbReference type="InterPro" id="IPR011697">
    <property type="entry name" value="Peptidase_C26"/>
</dbReference>
<dbReference type="Gene3D" id="3.40.50.880">
    <property type="match status" value="1"/>
</dbReference>
<dbReference type="GO" id="GO:0033969">
    <property type="term" value="F:gamma-glutamyl-gamma-aminobutyrate hydrolase activity"/>
    <property type="evidence" value="ECO:0007669"/>
    <property type="project" value="TreeGrafter"/>
</dbReference>
<keyword evidence="2" id="KW-1185">Reference proteome</keyword>
<comment type="caution">
    <text evidence="1">The sequence shown here is derived from an EMBL/GenBank/DDBJ whole genome shotgun (WGS) entry which is preliminary data.</text>
</comment>
<dbReference type="PANTHER" id="PTHR43235:SF1">
    <property type="entry name" value="GLUTAMINE AMIDOTRANSFERASE PB2B2.05-RELATED"/>
    <property type="match status" value="1"/>
</dbReference>
<dbReference type="RefSeq" id="WP_104739380.1">
    <property type="nucleotide sequence ID" value="NZ_BMHR01000016.1"/>
</dbReference>
<dbReference type="Proteomes" id="UP000243451">
    <property type="component" value="Unassembled WGS sequence"/>
</dbReference>
<proteinExistence type="predicted"/>
<dbReference type="GO" id="GO:0006598">
    <property type="term" value="P:polyamine catabolic process"/>
    <property type="evidence" value="ECO:0007669"/>
    <property type="project" value="TreeGrafter"/>
</dbReference>
<accession>A0A2P4ERY3</accession>
<name>A0A2P4ERY3_9GAMM</name>
<sequence length="223" mass="24683">MTKPVIAITGPTHGAAGPRFLVASAVRHYGGIPLQLKPGDEERNHRYQGVVITGGHDVDPVLYAAEPEVKPRYDSARDRLESAVIDHALSQELPLLGICRGAQLLNVRCGGNLFQDLRSRRKLTSQRRTVLPLKTLCVEPDSHLARLLGRQRARINSLHNQAINRVGDGLVISARDLDQIPQAVEAPGRRFVIGVQWHPEFLLFLPRQRRLFQALVSAAGETL</sequence>
<dbReference type="GO" id="GO:0005829">
    <property type="term" value="C:cytosol"/>
    <property type="evidence" value="ECO:0007669"/>
    <property type="project" value="TreeGrafter"/>
</dbReference>
<dbReference type="EMBL" id="PPSK01000018">
    <property type="protein sequence ID" value="POB01746.1"/>
    <property type="molecule type" value="Genomic_DNA"/>
</dbReference>
<dbReference type="InterPro" id="IPR029062">
    <property type="entry name" value="Class_I_gatase-like"/>
</dbReference>
<organism evidence="1 2">
    <name type="scientific">Halopseudomonas oceani</name>
    <dbReference type="NCBI Taxonomy" id="1708783"/>
    <lineage>
        <taxon>Bacteria</taxon>
        <taxon>Pseudomonadati</taxon>
        <taxon>Pseudomonadota</taxon>
        <taxon>Gammaproteobacteria</taxon>
        <taxon>Pseudomonadales</taxon>
        <taxon>Pseudomonadaceae</taxon>
        <taxon>Halopseudomonas</taxon>
    </lineage>
</organism>
<protein>
    <submittedName>
        <fullName evidence="1">Peptidase C26</fullName>
    </submittedName>
</protein>
<dbReference type="OrthoDB" id="9813383at2"/>
<evidence type="ECO:0000313" key="1">
    <source>
        <dbReference type="EMBL" id="POB01746.1"/>
    </source>
</evidence>
<reference evidence="1 2" key="1">
    <citation type="submission" date="2018-01" db="EMBL/GenBank/DDBJ databases">
        <title>Draft genome of the type strain Pseudomonas oceani DSM 100277 isolated from the deep water in Okinawa trough, northwestern Pacific Ocean.</title>
        <authorList>
            <person name="Gomila M."/>
            <person name="Mulet M."/>
            <person name="Garcia-Valdes E."/>
            <person name="Lalucat J."/>
        </authorList>
    </citation>
    <scope>NUCLEOTIDE SEQUENCE [LARGE SCALE GENOMIC DNA]</scope>
    <source>
        <strain evidence="1 2">DSM 100277</strain>
    </source>
</reference>
<dbReference type="Pfam" id="PF07722">
    <property type="entry name" value="Peptidase_C26"/>
    <property type="match status" value="1"/>
</dbReference>
<dbReference type="PANTHER" id="PTHR43235">
    <property type="entry name" value="GLUTAMINE AMIDOTRANSFERASE PB2B2.05-RELATED"/>
    <property type="match status" value="1"/>
</dbReference>
<dbReference type="CDD" id="cd01745">
    <property type="entry name" value="GATase1_2"/>
    <property type="match status" value="1"/>
</dbReference>
<dbReference type="PROSITE" id="PS51273">
    <property type="entry name" value="GATASE_TYPE_1"/>
    <property type="match status" value="1"/>
</dbReference>
<dbReference type="AlphaFoldDB" id="A0A2P4ERY3"/>
<gene>
    <name evidence="1" type="ORF">C1949_15505</name>
</gene>